<evidence type="ECO:0000313" key="2">
    <source>
        <dbReference type="EMBL" id="GAB55958.1"/>
    </source>
</evidence>
<dbReference type="EMBL" id="BAET01000019">
    <property type="protein sequence ID" value="GAB55958.1"/>
    <property type="molecule type" value="Genomic_DNA"/>
</dbReference>
<feature type="signal peptide" evidence="1">
    <location>
        <begin position="1"/>
        <end position="21"/>
    </location>
</feature>
<dbReference type="eggNOG" id="ENOG5032YXQ">
    <property type="taxonomic scope" value="Bacteria"/>
</dbReference>
<evidence type="ECO:0000256" key="1">
    <source>
        <dbReference type="SAM" id="SignalP"/>
    </source>
</evidence>
<protein>
    <submittedName>
        <fullName evidence="2">Uncharacterized protein</fullName>
    </submittedName>
</protein>
<name>H5TCD1_9ALTE</name>
<reference evidence="2 3" key="1">
    <citation type="journal article" date="2012" name="J. Bacteriol.">
        <title>Genome sequence of proteorhodopsin-containing sea ice bacterium Glaciecola punicea ACAM 611T.</title>
        <authorList>
            <person name="Qin Q.-L."/>
            <person name="Xie B.-B."/>
            <person name="Shu Y.-L."/>
            <person name="Rong J.-C."/>
            <person name="Zhao D.-L."/>
            <person name="Zhang X.-Y."/>
            <person name="Chen X.-L."/>
            <person name="Zhou B.-C."/>
            <person name="Zhanga Y.-Z."/>
        </authorList>
    </citation>
    <scope>NUCLEOTIDE SEQUENCE [LARGE SCALE GENOMIC DNA]</scope>
    <source>
        <strain evidence="2 3">ACAM 611</strain>
    </source>
</reference>
<accession>H5TCD1</accession>
<evidence type="ECO:0000313" key="3">
    <source>
        <dbReference type="Proteomes" id="UP000053586"/>
    </source>
</evidence>
<dbReference type="RefSeq" id="WP_006005587.1">
    <property type="nucleotide sequence ID" value="NZ_BAET01000019.1"/>
</dbReference>
<dbReference type="Proteomes" id="UP000053586">
    <property type="component" value="Unassembled WGS sequence"/>
</dbReference>
<comment type="caution">
    <text evidence="2">The sequence shown here is derived from an EMBL/GenBank/DDBJ whole genome shotgun (WGS) entry which is preliminary data.</text>
</comment>
<feature type="chain" id="PRO_5003597916" evidence="1">
    <location>
        <begin position="22"/>
        <end position="135"/>
    </location>
</feature>
<keyword evidence="3" id="KW-1185">Reference proteome</keyword>
<proteinExistence type="predicted"/>
<dbReference type="InterPro" id="IPR046634">
    <property type="entry name" value="DUF6746"/>
</dbReference>
<reference evidence="2 3" key="2">
    <citation type="journal article" date="2017" name="Antonie Van Leeuwenhoek">
        <title>Rhizobium rhizosphaerae sp. nov., a novel species isolated from rice rhizosphere.</title>
        <authorList>
            <person name="Zhao J.J."/>
            <person name="Zhang J."/>
            <person name="Zhang R.J."/>
            <person name="Zhang C.W."/>
            <person name="Yin H.Q."/>
            <person name="Zhang X.X."/>
        </authorList>
    </citation>
    <scope>NUCLEOTIDE SEQUENCE [LARGE SCALE GENOMIC DNA]</scope>
    <source>
        <strain evidence="2 3">ACAM 611</strain>
    </source>
</reference>
<organism evidence="2 3">
    <name type="scientific">Glaciecola punicea ACAM 611</name>
    <dbReference type="NCBI Taxonomy" id="1121923"/>
    <lineage>
        <taxon>Bacteria</taxon>
        <taxon>Pseudomonadati</taxon>
        <taxon>Pseudomonadota</taxon>
        <taxon>Gammaproteobacteria</taxon>
        <taxon>Alteromonadales</taxon>
        <taxon>Alteromonadaceae</taxon>
        <taxon>Glaciecola</taxon>
    </lineage>
</organism>
<sequence length="135" mass="14949">MKTIVNIFAAFCLTLSAASFASDDRQYDHFPGLKAPTMAIALCNISRYNELLAQIIQKDEISVADMTKVHELTYTLENAIGKLSEDLLEAKVDLEQVHLASETLQVAIIKRHADLYLAITDAFSDNDACKVNSNE</sequence>
<dbReference type="Pfam" id="PF20531">
    <property type="entry name" value="DUF6746"/>
    <property type="match status" value="1"/>
</dbReference>
<dbReference type="AlphaFoldDB" id="H5TCD1"/>
<keyword evidence="1" id="KW-0732">Signal</keyword>
<gene>
    <name evidence="2" type="ORF">GPUN_1842</name>
</gene>
<dbReference type="OrthoDB" id="5975812at2"/>